<gene>
    <name evidence="1" type="ORF">DUI87_17944</name>
</gene>
<reference evidence="1 2" key="1">
    <citation type="submission" date="2018-07" db="EMBL/GenBank/DDBJ databases">
        <title>A high quality draft genome assembly of the barn swallow (H. rustica rustica).</title>
        <authorList>
            <person name="Formenti G."/>
            <person name="Chiara M."/>
            <person name="Poveda L."/>
            <person name="Francoijs K.-J."/>
            <person name="Bonisoli-Alquati A."/>
            <person name="Canova L."/>
            <person name="Gianfranceschi L."/>
            <person name="Horner D.S."/>
            <person name="Saino N."/>
        </authorList>
    </citation>
    <scope>NUCLEOTIDE SEQUENCE [LARGE SCALE GENOMIC DNA]</scope>
    <source>
        <strain evidence="1">Chelidonia</strain>
        <tissue evidence="1">Blood</tissue>
    </source>
</reference>
<evidence type="ECO:0000313" key="1">
    <source>
        <dbReference type="EMBL" id="RMC04772.1"/>
    </source>
</evidence>
<protein>
    <submittedName>
        <fullName evidence="1">Uncharacterized protein</fullName>
    </submittedName>
</protein>
<keyword evidence="2" id="KW-1185">Reference proteome</keyword>
<evidence type="ECO:0000313" key="2">
    <source>
        <dbReference type="Proteomes" id="UP000269221"/>
    </source>
</evidence>
<dbReference type="AlphaFoldDB" id="A0A3M0JUU7"/>
<dbReference type="OrthoDB" id="276744at2759"/>
<sequence>MKFNQGKCWILPLGQGSPGCVDRLGNEEAGEQLHRKELLDGKLNTSQQCPGSQEGQLCPGGTRPSIASQARKGLSCSALGQPHLQSWGQFWVPQYKEDFEPLESIQRRP</sequence>
<organism evidence="1 2">
    <name type="scientific">Hirundo rustica rustica</name>
    <dbReference type="NCBI Taxonomy" id="333673"/>
    <lineage>
        <taxon>Eukaryota</taxon>
        <taxon>Metazoa</taxon>
        <taxon>Chordata</taxon>
        <taxon>Craniata</taxon>
        <taxon>Vertebrata</taxon>
        <taxon>Euteleostomi</taxon>
        <taxon>Archelosauria</taxon>
        <taxon>Archosauria</taxon>
        <taxon>Dinosauria</taxon>
        <taxon>Saurischia</taxon>
        <taxon>Theropoda</taxon>
        <taxon>Coelurosauria</taxon>
        <taxon>Aves</taxon>
        <taxon>Neognathae</taxon>
        <taxon>Neoaves</taxon>
        <taxon>Telluraves</taxon>
        <taxon>Australaves</taxon>
        <taxon>Passeriformes</taxon>
        <taxon>Sylvioidea</taxon>
        <taxon>Hirundinidae</taxon>
        <taxon>Hirundo</taxon>
    </lineage>
</organism>
<name>A0A3M0JUU7_HIRRU</name>
<proteinExistence type="predicted"/>
<accession>A0A3M0JUU7</accession>
<comment type="caution">
    <text evidence="1">The sequence shown here is derived from an EMBL/GenBank/DDBJ whole genome shotgun (WGS) entry which is preliminary data.</text>
</comment>
<dbReference type="EMBL" id="QRBI01000123">
    <property type="protein sequence ID" value="RMC04772.1"/>
    <property type="molecule type" value="Genomic_DNA"/>
</dbReference>
<dbReference type="Proteomes" id="UP000269221">
    <property type="component" value="Unassembled WGS sequence"/>
</dbReference>